<dbReference type="EMBL" id="JBEDUW010000007">
    <property type="protein sequence ID" value="KAK9912976.1"/>
    <property type="molecule type" value="Genomic_DNA"/>
</dbReference>
<feature type="region of interest" description="Disordered" evidence="1">
    <location>
        <begin position="20"/>
        <end position="107"/>
    </location>
</feature>
<sequence length="142" mass="14934">MSSFTSSNLASYDQNRATLPLPSFQSQHHHLGSTLTALLKPRRSHFPPSKPTKPSSCSIPSRRRTTPLQSAAQPIAATSSVSPSSPARASNPGRSSQATGSSSAQPVAAGFPKSFVVAAALSHHFLFSAKSLSHTPWSILTN</sequence>
<dbReference type="AlphaFoldDB" id="A0AAW1VYC7"/>
<reference evidence="2 3" key="1">
    <citation type="journal article" date="2023" name="G3 (Bethesda)">
        <title>A chromosome-length genome assembly and annotation of blackberry (Rubus argutus, cv. 'Hillquist').</title>
        <authorList>
            <person name="Bruna T."/>
            <person name="Aryal R."/>
            <person name="Dudchenko O."/>
            <person name="Sargent D.J."/>
            <person name="Mead D."/>
            <person name="Buti M."/>
            <person name="Cavallini A."/>
            <person name="Hytonen T."/>
            <person name="Andres J."/>
            <person name="Pham M."/>
            <person name="Weisz D."/>
            <person name="Mascagni F."/>
            <person name="Usai G."/>
            <person name="Natali L."/>
            <person name="Bassil N."/>
            <person name="Fernandez G.E."/>
            <person name="Lomsadze A."/>
            <person name="Armour M."/>
            <person name="Olukolu B."/>
            <person name="Poorten T."/>
            <person name="Britton C."/>
            <person name="Davik J."/>
            <person name="Ashrafi H."/>
            <person name="Aiden E.L."/>
            <person name="Borodovsky M."/>
            <person name="Worthington M."/>
        </authorList>
    </citation>
    <scope>NUCLEOTIDE SEQUENCE [LARGE SCALE GENOMIC DNA]</scope>
    <source>
        <strain evidence="2">PI 553951</strain>
    </source>
</reference>
<dbReference type="Proteomes" id="UP001457282">
    <property type="component" value="Unassembled WGS sequence"/>
</dbReference>
<accession>A0AAW1VYC7</accession>
<keyword evidence="3" id="KW-1185">Reference proteome</keyword>
<protein>
    <submittedName>
        <fullName evidence="2">Uncharacterized protein</fullName>
    </submittedName>
</protein>
<evidence type="ECO:0000313" key="2">
    <source>
        <dbReference type="EMBL" id="KAK9912976.1"/>
    </source>
</evidence>
<name>A0AAW1VYC7_RUBAR</name>
<organism evidence="2 3">
    <name type="scientific">Rubus argutus</name>
    <name type="common">Southern blackberry</name>
    <dbReference type="NCBI Taxonomy" id="59490"/>
    <lineage>
        <taxon>Eukaryota</taxon>
        <taxon>Viridiplantae</taxon>
        <taxon>Streptophyta</taxon>
        <taxon>Embryophyta</taxon>
        <taxon>Tracheophyta</taxon>
        <taxon>Spermatophyta</taxon>
        <taxon>Magnoliopsida</taxon>
        <taxon>eudicotyledons</taxon>
        <taxon>Gunneridae</taxon>
        <taxon>Pentapetalae</taxon>
        <taxon>rosids</taxon>
        <taxon>fabids</taxon>
        <taxon>Rosales</taxon>
        <taxon>Rosaceae</taxon>
        <taxon>Rosoideae</taxon>
        <taxon>Rosoideae incertae sedis</taxon>
        <taxon>Rubus</taxon>
    </lineage>
</organism>
<gene>
    <name evidence="2" type="ORF">M0R45_036805</name>
</gene>
<evidence type="ECO:0000256" key="1">
    <source>
        <dbReference type="SAM" id="MobiDB-lite"/>
    </source>
</evidence>
<proteinExistence type="predicted"/>
<feature type="compositionally biased region" description="Low complexity" evidence="1">
    <location>
        <begin position="74"/>
        <end position="96"/>
    </location>
</feature>
<evidence type="ECO:0000313" key="3">
    <source>
        <dbReference type="Proteomes" id="UP001457282"/>
    </source>
</evidence>
<comment type="caution">
    <text evidence="2">The sequence shown here is derived from an EMBL/GenBank/DDBJ whole genome shotgun (WGS) entry which is preliminary data.</text>
</comment>